<comment type="caution">
    <text evidence="1">The sequence shown here is derived from an EMBL/GenBank/DDBJ whole genome shotgun (WGS) entry which is preliminary data.</text>
</comment>
<name>A0A8H9LY70_9ALTE</name>
<evidence type="ECO:0000313" key="2">
    <source>
        <dbReference type="Proteomes" id="UP000622604"/>
    </source>
</evidence>
<accession>A0A8H9LY70</accession>
<gene>
    <name evidence="1" type="ORF">GCM10011274_40190</name>
</gene>
<organism evidence="1 2">
    <name type="scientific">Paraglaciecola chathamensis</name>
    <dbReference type="NCBI Taxonomy" id="368405"/>
    <lineage>
        <taxon>Bacteria</taxon>
        <taxon>Pseudomonadati</taxon>
        <taxon>Pseudomonadota</taxon>
        <taxon>Gammaproteobacteria</taxon>
        <taxon>Alteromonadales</taxon>
        <taxon>Alteromonadaceae</taxon>
        <taxon>Paraglaciecola</taxon>
    </lineage>
</organism>
<proteinExistence type="predicted"/>
<sequence>MSRSVTNPSAALAALYKQIEEHNSKAEKKLTCQFKRIPKTTKWLKDAETLAPEIPIPPLM</sequence>
<dbReference type="AlphaFoldDB" id="A0A8H9LY70"/>
<reference evidence="1" key="2">
    <citation type="submission" date="2020-09" db="EMBL/GenBank/DDBJ databases">
        <authorList>
            <person name="Sun Q."/>
            <person name="Kim S."/>
        </authorList>
    </citation>
    <scope>NUCLEOTIDE SEQUENCE</scope>
    <source>
        <strain evidence="1">KCTC 32337</strain>
    </source>
</reference>
<protein>
    <submittedName>
        <fullName evidence="1">Uncharacterized protein</fullName>
    </submittedName>
</protein>
<dbReference type="Proteomes" id="UP000622604">
    <property type="component" value="Unassembled WGS sequence"/>
</dbReference>
<dbReference type="EMBL" id="BMZC01000014">
    <property type="protein sequence ID" value="GGZ78013.1"/>
    <property type="molecule type" value="Genomic_DNA"/>
</dbReference>
<reference evidence="1" key="1">
    <citation type="journal article" date="2014" name="Int. J. Syst. Evol. Microbiol.">
        <title>Complete genome sequence of Corynebacterium casei LMG S-19264T (=DSM 44701T), isolated from a smear-ripened cheese.</title>
        <authorList>
            <consortium name="US DOE Joint Genome Institute (JGI-PGF)"/>
            <person name="Walter F."/>
            <person name="Albersmeier A."/>
            <person name="Kalinowski J."/>
            <person name="Ruckert C."/>
        </authorList>
    </citation>
    <scope>NUCLEOTIDE SEQUENCE</scope>
    <source>
        <strain evidence="1">KCTC 32337</strain>
    </source>
</reference>
<evidence type="ECO:0000313" key="1">
    <source>
        <dbReference type="EMBL" id="GGZ78013.1"/>
    </source>
</evidence>